<evidence type="ECO:0000313" key="4">
    <source>
        <dbReference type="Proteomes" id="UP001595699"/>
    </source>
</evidence>
<dbReference type="InterPro" id="IPR001509">
    <property type="entry name" value="Epimerase_deHydtase"/>
</dbReference>
<keyword evidence="4" id="KW-1185">Reference proteome</keyword>
<dbReference type="EMBL" id="JBHRZH010000037">
    <property type="protein sequence ID" value="MFC3765402.1"/>
    <property type="molecule type" value="Genomic_DNA"/>
</dbReference>
<comment type="caution">
    <text evidence="3">The sequence shown here is derived from an EMBL/GenBank/DDBJ whole genome shotgun (WGS) entry which is preliminary data.</text>
</comment>
<sequence>MTTALVTGGAGLIGSHIVDALCEAGHEVRVLDKLVEPTHQGRPDWLRPDVDYVIGDIRSPTDLRRALQGVEVLFHLAAFGGFAPGAADYFETNVTSYARILEVAQALGGRLRTAVVASSQAIYGEGTATCPEHGAFDAALRSAEDLERGRWTVPCPACGADATPSPTPESATAAPNSPYALSKLFLETAGLRLGPAYGVSTTMMRFGLTFGRRQSPTNPYCGIVSLFTQRMLRNKPILIYEDGRQRRDFISARDVARACVLTAFDDRASGRVFNVGTGLGTKVLDVVHRLAELLGVEPSAVMPGWYRVGEVRDLITDATALSVLGWKPEVSLEDALTDFVAWFRERPLPPDPFPAGVRHMRAAGIVRTRSRPIDFDD</sequence>
<gene>
    <name evidence="3" type="ORF">ACFOUW_31535</name>
</gene>
<name>A0ABV7YLA7_9ACTN</name>
<dbReference type="Proteomes" id="UP001595699">
    <property type="component" value="Unassembled WGS sequence"/>
</dbReference>
<evidence type="ECO:0000313" key="3">
    <source>
        <dbReference type="EMBL" id="MFC3765402.1"/>
    </source>
</evidence>
<feature type="domain" description="NAD-dependent epimerase/dehydratase" evidence="2">
    <location>
        <begin position="165"/>
        <end position="276"/>
    </location>
</feature>
<dbReference type="RefSeq" id="WP_205121216.1">
    <property type="nucleotide sequence ID" value="NZ_JAFBCM010000001.1"/>
</dbReference>
<dbReference type="Gene3D" id="3.40.50.720">
    <property type="entry name" value="NAD(P)-binding Rossmann-like Domain"/>
    <property type="match status" value="1"/>
</dbReference>
<dbReference type="SUPFAM" id="SSF51735">
    <property type="entry name" value="NAD(P)-binding Rossmann-fold domains"/>
    <property type="match status" value="1"/>
</dbReference>
<dbReference type="Pfam" id="PF01370">
    <property type="entry name" value="Epimerase"/>
    <property type="match status" value="2"/>
</dbReference>
<accession>A0ABV7YLA7</accession>
<protein>
    <submittedName>
        <fullName evidence="3">NAD-dependent epimerase/dehydratase family protein</fullName>
    </submittedName>
</protein>
<proteinExistence type="inferred from homology"/>
<feature type="domain" description="NAD-dependent epimerase/dehydratase" evidence="2">
    <location>
        <begin position="4"/>
        <end position="131"/>
    </location>
</feature>
<dbReference type="InterPro" id="IPR036291">
    <property type="entry name" value="NAD(P)-bd_dom_sf"/>
</dbReference>
<organism evidence="3 4">
    <name type="scientific">Tenggerimyces flavus</name>
    <dbReference type="NCBI Taxonomy" id="1708749"/>
    <lineage>
        <taxon>Bacteria</taxon>
        <taxon>Bacillati</taxon>
        <taxon>Actinomycetota</taxon>
        <taxon>Actinomycetes</taxon>
        <taxon>Propionibacteriales</taxon>
        <taxon>Nocardioidaceae</taxon>
        <taxon>Tenggerimyces</taxon>
    </lineage>
</organism>
<comment type="similarity">
    <text evidence="1">Belongs to the NAD(P)-dependent epimerase/dehydratase family.</text>
</comment>
<evidence type="ECO:0000259" key="2">
    <source>
        <dbReference type="Pfam" id="PF01370"/>
    </source>
</evidence>
<reference evidence="4" key="1">
    <citation type="journal article" date="2019" name="Int. J. Syst. Evol. Microbiol.">
        <title>The Global Catalogue of Microorganisms (GCM) 10K type strain sequencing project: providing services to taxonomists for standard genome sequencing and annotation.</title>
        <authorList>
            <consortium name="The Broad Institute Genomics Platform"/>
            <consortium name="The Broad Institute Genome Sequencing Center for Infectious Disease"/>
            <person name="Wu L."/>
            <person name="Ma J."/>
        </authorList>
    </citation>
    <scope>NUCLEOTIDE SEQUENCE [LARGE SCALE GENOMIC DNA]</scope>
    <source>
        <strain evidence="4">CGMCC 4.7241</strain>
    </source>
</reference>
<evidence type="ECO:0000256" key="1">
    <source>
        <dbReference type="ARBA" id="ARBA00007637"/>
    </source>
</evidence>
<dbReference type="PANTHER" id="PTHR43000">
    <property type="entry name" value="DTDP-D-GLUCOSE 4,6-DEHYDRATASE-RELATED"/>
    <property type="match status" value="1"/>
</dbReference>